<evidence type="ECO:0008006" key="3">
    <source>
        <dbReference type="Google" id="ProtNLM"/>
    </source>
</evidence>
<evidence type="ECO:0000313" key="2">
    <source>
        <dbReference type="Proteomes" id="UP000036356"/>
    </source>
</evidence>
<protein>
    <recommendedName>
        <fullName evidence="3">DUF1848 domain-containing protein</fullName>
    </recommendedName>
</protein>
<reference evidence="1 2" key="1">
    <citation type="submission" date="2015-06" db="EMBL/GenBank/DDBJ databases">
        <title>Draft genome of the moderately acidophilic sulfate reducer Candidatus Desulfosporosinus acididurans strain M1.</title>
        <authorList>
            <person name="Poehlein A."/>
            <person name="Petzsch P."/>
            <person name="Johnson B.D."/>
            <person name="Schloemann M."/>
            <person name="Daniel R."/>
            <person name="Muehling M."/>
        </authorList>
    </citation>
    <scope>NUCLEOTIDE SEQUENCE [LARGE SCALE GENOMIC DNA]</scope>
    <source>
        <strain evidence="1 2">M1</strain>
    </source>
</reference>
<dbReference type="PATRIC" id="fig|476652.3.peg.2827"/>
<accession>A0A0J1FQ08</accession>
<dbReference type="AlphaFoldDB" id="A0A0J1FQ08"/>
<dbReference type="EMBL" id="LDZY01000008">
    <property type="protein sequence ID" value="KLU65564.1"/>
    <property type="molecule type" value="Genomic_DNA"/>
</dbReference>
<organism evidence="1 2">
    <name type="scientific">Desulfosporosinus acididurans</name>
    <dbReference type="NCBI Taxonomy" id="476652"/>
    <lineage>
        <taxon>Bacteria</taxon>
        <taxon>Bacillati</taxon>
        <taxon>Bacillota</taxon>
        <taxon>Clostridia</taxon>
        <taxon>Eubacteriales</taxon>
        <taxon>Desulfitobacteriaceae</taxon>
        <taxon>Desulfosporosinus</taxon>
    </lineage>
</organism>
<dbReference type="Pfam" id="PF08902">
    <property type="entry name" value="DUF1848"/>
    <property type="match status" value="1"/>
</dbReference>
<dbReference type="STRING" id="476652.DEAC_c27010"/>
<sequence length="301" mass="34938">MTIIISASRRTDIPAFYSQWFLHKIRNGYCTVFNPFNCRQVSRVSLLPQDVDVIVFWTKNPRPLMEHIAELDARGFKYYFQYTVNGYPPQLEPNIPQLKTSVETFSQLASMIGAEKVIWRYDPILISNITDYNYHLKQFTQIAALLKGKTKRVVISLVDEYRKAIYKFKKLKEQNINVISSNELNYFKIGELMIAFSKIARDNGMEIFSCGETVDLEPYNILPGKCIDDQYIRRVFGLTLSSIKDKYQRQECGCISSKDIGIYDTCLYDCAYCYAGTIKSGQRQRHYINSPSLIDRYETSP</sequence>
<dbReference type="InterPro" id="IPR014998">
    <property type="entry name" value="DUF1848"/>
</dbReference>
<keyword evidence="2" id="KW-1185">Reference proteome</keyword>
<dbReference type="Proteomes" id="UP000036356">
    <property type="component" value="Unassembled WGS sequence"/>
</dbReference>
<gene>
    <name evidence="1" type="ORF">DEAC_c27010</name>
</gene>
<evidence type="ECO:0000313" key="1">
    <source>
        <dbReference type="EMBL" id="KLU65564.1"/>
    </source>
</evidence>
<name>A0A0J1FQ08_9FIRM</name>
<dbReference type="RefSeq" id="WP_282434455.1">
    <property type="nucleotide sequence ID" value="NZ_LDZY01000008.1"/>
</dbReference>
<comment type="caution">
    <text evidence="1">The sequence shown here is derived from an EMBL/GenBank/DDBJ whole genome shotgun (WGS) entry which is preliminary data.</text>
</comment>
<proteinExistence type="predicted"/>